<dbReference type="PANTHER" id="PTHR23077">
    <property type="entry name" value="AAA-FAMILY ATPASE"/>
    <property type="match status" value="1"/>
</dbReference>
<keyword evidence="18" id="KW-1185">Reference proteome</keyword>
<dbReference type="InterPro" id="IPR029067">
    <property type="entry name" value="CDC48_domain_2-like_sf"/>
</dbReference>
<dbReference type="SUPFAM" id="SSF54585">
    <property type="entry name" value="Cdc48 domain 2-like"/>
    <property type="match status" value="1"/>
</dbReference>
<dbReference type="Gene3D" id="1.10.8.60">
    <property type="match status" value="1"/>
</dbReference>
<feature type="region of interest" description="Disordered" evidence="15">
    <location>
        <begin position="200"/>
        <end position="227"/>
    </location>
</feature>
<evidence type="ECO:0000256" key="8">
    <source>
        <dbReference type="ARBA" id="ARBA00022927"/>
    </source>
</evidence>
<proteinExistence type="inferred from homology"/>
<evidence type="ECO:0000256" key="14">
    <source>
        <dbReference type="ARBA" id="ARBA00081751"/>
    </source>
</evidence>
<keyword evidence="9" id="KW-0472">Membrane</keyword>
<dbReference type="GO" id="GO:0005524">
    <property type="term" value="F:ATP binding"/>
    <property type="evidence" value="ECO:0007669"/>
    <property type="project" value="UniProtKB-KW"/>
</dbReference>
<dbReference type="InterPro" id="IPR050168">
    <property type="entry name" value="AAA_ATPase_domain"/>
</dbReference>
<dbReference type="Gene3D" id="3.40.50.300">
    <property type="entry name" value="P-loop containing nucleotide triphosphate hydrolases"/>
    <property type="match status" value="2"/>
</dbReference>
<evidence type="ECO:0000256" key="12">
    <source>
        <dbReference type="ARBA" id="ARBA00048778"/>
    </source>
</evidence>
<dbReference type="InterPro" id="IPR015342">
    <property type="entry name" value="PEX1-N_C-lobe"/>
</dbReference>
<comment type="similarity">
    <text evidence="2">Belongs to the AAA ATPase family.</text>
</comment>
<dbReference type="OrthoDB" id="2187at2759"/>
<evidence type="ECO:0000256" key="1">
    <source>
        <dbReference type="ARBA" id="ARBA00004170"/>
    </source>
</evidence>
<comment type="subcellular location">
    <subcellularLocation>
        <location evidence="1">Membrane</location>
        <topology evidence="1">Peripheral membrane protein</topology>
    </subcellularLocation>
</comment>
<dbReference type="PANTHER" id="PTHR23077:SF12">
    <property type="entry name" value="PEROXISOMAL ATPASE PEX1"/>
    <property type="match status" value="1"/>
</dbReference>
<evidence type="ECO:0000256" key="6">
    <source>
        <dbReference type="ARBA" id="ARBA00022801"/>
    </source>
</evidence>
<keyword evidence="6" id="KW-0378">Hydrolase</keyword>
<feature type="region of interest" description="Disordered" evidence="15">
    <location>
        <begin position="566"/>
        <end position="608"/>
    </location>
</feature>
<dbReference type="InterPro" id="IPR009010">
    <property type="entry name" value="Asp_de-COase-like_dom_sf"/>
</dbReference>
<dbReference type="InterPro" id="IPR027417">
    <property type="entry name" value="P-loop_NTPase"/>
</dbReference>
<sequence length="1167" mass="129684">MSLNIEAKVIWKPLNNCLVSLPSSFIYPIVNSTNLLVQQILIRITNSKTEKFLLTTGWNGVTSSDSKTIEIDTHYAKLLNIQEGLTVNIELDLQFLKGNNNDTTLLASSVEIEPETTSDWELTELHAEAIEANFLSQVRCVSKDQLLLIRSNPTASGSSTSGAINFRVKKITTMTDEVDLAIIGNNTELHIIPKPHNQHLQKASYEQVPNGSRKKHSVSSKRTTQKSDTVIRRSIINHKGSDITVYNNGPKLSQFKNTEYVQICVIEGPGTPARARKTSSKEFGIGIPKDMFGRKIVGKYVDCSSDFNNDDADDDLAVRKSSVMLSPLLAISLGLENTCGEIVCLEPCNKKCIKLDLKQCELYVHKLTTTEDNSNSVDPSETLKLKQEAKEEKKMKQLEMKKQFSDMMKQIIVGMYGNETPLTNGMKLPIVENVLPEGGILEISNKTSDSLTNDKKQKISSWVVLSSNEGSQDDKENLAALLNLELGKDWLVPRSRIQKPFNQERKLEVYGQDKKMKLIKQSLYSGVPTFLYGKSGSGKTLICKIIREEFSRKGYYAKYINSEQIGNGPHNGKETDVEGEGGGGGGGEGGDEEDTSADTDDSLAGGSKNDNNKNKLISNLFSKIFKECFWHSPALIILDNLDKILPKDVEHGDNSMSMQLSEILISKAEKYCKRNNITFLVTSVSRDSINKLIFQRHFVDEEIGLGAPNKIQLSEILEKMTSKRFPEYLDGTLLNYVSDVASELEGYLPLDLENILDRAFHHMITEEKDKFEYKDFISAIDGYTPTSLRGVKLQKATTSWSNIGGLLDVKKILLETLEWPTKYAPIFEKCTLRLRSGILLYGYPGCGKTMLASAISSQCGLNFISVKGPEILNKYIGASEQSVRELFERAQSAKPCILFFDEFDSIAPKRGHDSTGVTDRIVNQLLTQMDGAEGLEGVYVLAATSRPDLIDSALLRPGRLDKSVICDLPDFENRLDILKTIVKSNGFNIKDEDSLTEIANATNGYTGADLQAVVYNAYLKGVHEKLESDASGNAESESANNKDKVKANDLEYKVIFGEEIENNQIRNSDLTRKKIETLMESHENSLLLCGKAPSEPVEEDDGEKMAEKIYISSGHLQASLQETKKSISVKELEKLENLYAQFESSKRPSEMKDGEGSTNVGVRATLM</sequence>
<name>A0A1Q2YIN9_9ASCO</name>
<comment type="caution">
    <text evidence="17">The sequence shown here is derived from an EMBL/GenBank/DDBJ whole genome shotgun (WGS) entry which is preliminary data.</text>
</comment>
<dbReference type="GO" id="GO:0005829">
    <property type="term" value="C:cytosol"/>
    <property type="evidence" value="ECO:0007669"/>
    <property type="project" value="TreeGrafter"/>
</dbReference>
<evidence type="ECO:0000313" key="18">
    <source>
        <dbReference type="Proteomes" id="UP000186136"/>
    </source>
</evidence>
<dbReference type="AlphaFoldDB" id="A0A1Q2YIN9"/>
<feature type="compositionally biased region" description="Acidic residues" evidence="15">
    <location>
        <begin position="589"/>
        <end position="601"/>
    </location>
</feature>
<dbReference type="SMART" id="SM00382">
    <property type="entry name" value="AAA"/>
    <property type="match status" value="2"/>
</dbReference>
<dbReference type="InterPro" id="IPR003593">
    <property type="entry name" value="AAA+_ATPase"/>
</dbReference>
<protein>
    <recommendedName>
        <fullName evidence="11">Peroxisomal ATPase PEX1</fullName>
    </recommendedName>
    <alternativeName>
        <fullName evidence="10">Peroxin-1</fullName>
    </alternativeName>
    <alternativeName>
        <fullName evidence="14">Peroxisome biosynthesis protein PAS1</fullName>
    </alternativeName>
</protein>
<dbReference type="EMBL" id="BDGI01000119">
    <property type="protein sequence ID" value="GAV29412.1"/>
    <property type="molecule type" value="Genomic_DNA"/>
</dbReference>
<evidence type="ECO:0000256" key="2">
    <source>
        <dbReference type="ARBA" id="ARBA00006914"/>
    </source>
</evidence>
<evidence type="ECO:0000256" key="13">
    <source>
        <dbReference type="ARBA" id="ARBA00059626"/>
    </source>
</evidence>
<organism evidence="17 18">
    <name type="scientific">Pichia membranifaciens</name>
    <dbReference type="NCBI Taxonomy" id="4926"/>
    <lineage>
        <taxon>Eukaryota</taxon>
        <taxon>Fungi</taxon>
        <taxon>Dikarya</taxon>
        <taxon>Ascomycota</taxon>
        <taxon>Saccharomycotina</taxon>
        <taxon>Pichiomycetes</taxon>
        <taxon>Pichiales</taxon>
        <taxon>Pichiaceae</taxon>
        <taxon>Pichia</taxon>
    </lineage>
</organism>
<dbReference type="SUPFAM" id="SSF50692">
    <property type="entry name" value="ADC-like"/>
    <property type="match status" value="1"/>
</dbReference>
<accession>A0A1Q2YIN9</accession>
<feature type="domain" description="AAA+ ATPase" evidence="16">
    <location>
        <begin position="834"/>
        <end position="970"/>
    </location>
</feature>
<keyword evidence="3" id="KW-0813">Transport</keyword>
<evidence type="ECO:0000256" key="9">
    <source>
        <dbReference type="ARBA" id="ARBA00023136"/>
    </source>
</evidence>
<evidence type="ECO:0000313" key="17">
    <source>
        <dbReference type="EMBL" id="GAV29412.1"/>
    </source>
</evidence>
<dbReference type="SUPFAM" id="SSF52540">
    <property type="entry name" value="P-loop containing nucleoside triphosphate hydrolases"/>
    <property type="match status" value="2"/>
</dbReference>
<dbReference type="Gene3D" id="3.10.330.10">
    <property type="match status" value="1"/>
</dbReference>
<keyword evidence="4" id="KW-0962">Peroxisome biogenesis</keyword>
<evidence type="ECO:0000256" key="4">
    <source>
        <dbReference type="ARBA" id="ARBA00022593"/>
    </source>
</evidence>
<gene>
    <name evidence="17" type="ORF">PMKS-002912</name>
</gene>
<evidence type="ECO:0000256" key="7">
    <source>
        <dbReference type="ARBA" id="ARBA00022840"/>
    </source>
</evidence>
<evidence type="ECO:0000259" key="16">
    <source>
        <dbReference type="SMART" id="SM00382"/>
    </source>
</evidence>
<dbReference type="InterPro" id="IPR003960">
    <property type="entry name" value="ATPase_AAA_CS"/>
</dbReference>
<evidence type="ECO:0000256" key="11">
    <source>
        <dbReference type="ARBA" id="ARBA00034532"/>
    </source>
</evidence>
<dbReference type="InterPro" id="IPR003959">
    <property type="entry name" value="ATPase_AAA_core"/>
</dbReference>
<dbReference type="Pfam" id="PF09262">
    <property type="entry name" value="PEX-1N"/>
    <property type="match status" value="1"/>
</dbReference>
<dbReference type="FunFam" id="3.40.50.300:FF:000149">
    <property type="entry name" value="Nuclear valosin-containing protein-like"/>
    <property type="match status" value="1"/>
</dbReference>
<dbReference type="CDD" id="cd19526">
    <property type="entry name" value="RecA-like_PEX1_r2"/>
    <property type="match status" value="1"/>
</dbReference>
<keyword evidence="5" id="KW-0547">Nucleotide-binding</keyword>
<feature type="domain" description="AAA+ ATPase" evidence="16">
    <location>
        <begin position="525"/>
        <end position="704"/>
    </location>
</feature>
<keyword evidence="7" id="KW-0067">ATP-binding</keyword>
<evidence type="ECO:0000256" key="15">
    <source>
        <dbReference type="SAM" id="MobiDB-lite"/>
    </source>
</evidence>
<dbReference type="PROSITE" id="PS00674">
    <property type="entry name" value="AAA"/>
    <property type="match status" value="1"/>
</dbReference>
<dbReference type="Pfam" id="PF00004">
    <property type="entry name" value="AAA"/>
    <property type="match status" value="2"/>
</dbReference>
<reference evidence="17 18" key="1">
    <citation type="submission" date="2016-08" db="EMBL/GenBank/DDBJ databases">
        <title>Whole genome shotgun sequence of Pichia membranifaciens KS47-1.</title>
        <authorList>
            <person name="Konishi M."/>
            <person name="Ishida M."/>
            <person name="Arakawa T."/>
            <person name="Kato Y."/>
            <person name="Horiuchi J."/>
        </authorList>
    </citation>
    <scope>NUCLEOTIDE SEQUENCE [LARGE SCALE GENOMIC DNA]</scope>
    <source>
        <strain evidence="17 18">KS47-1</strain>
    </source>
</reference>
<comment type="function">
    <text evidence="13">Component of the PEX1-PEX6 AAA ATPase complex involved in peroxisome biosynthesis. The complex acts as a protein dislocase complex that mediates the ATP-dependent extraction of the PEX5 receptor from peroxisomal membranes, an essential step for PEX5 recycling. Specifically recognizes PEX5 monoubiquitinated at 'Cys-6', and pulls it out of the peroxisome lumen through the PEX2-PEX10-PEX12 retrotranslocation channel. Extraction by the PEX1-PEX6 AAA ATPase complex is accompanied by unfolding of the TPR repeats and release of bound cargo from PEX5.</text>
</comment>
<dbReference type="Proteomes" id="UP000186136">
    <property type="component" value="Unassembled WGS sequence"/>
</dbReference>
<dbReference type="InterPro" id="IPR041569">
    <property type="entry name" value="AAA_lid_3"/>
</dbReference>
<comment type="catalytic activity">
    <reaction evidence="12">
        <text>ATP + H2O = ADP + phosphate + H(+)</text>
        <dbReference type="Rhea" id="RHEA:13065"/>
        <dbReference type="ChEBI" id="CHEBI:15377"/>
        <dbReference type="ChEBI" id="CHEBI:15378"/>
        <dbReference type="ChEBI" id="CHEBI:30616"/>
        <dbReference type="ChEBI" id="CHEBI:43474"/>
        <dbReference type="ChEBI" id="CHEBI:456216"/>
    </reaction>
    <physiologicalReaction direction="left-to-right" evidence="12">
        <dbReference type="Rhea" id="RHEA:13066"/>
    </physiologicalReaction>
</comment>
<dbReference type="GO" id="GO:0016887">
    <property type="term" value="F:ATP hydrolysis activity"/>
    <property type="evidence" value="ECO:0007669"/>
    <property type="project" value="InterPro"/>
</dbReference>
<feature type="region of interest" description="Disordered" evidence="15">
    <location>
        <begin position="1144"/>
        <end position="1167"/>
    </location>
</feature>
<dbReference type="GO" id="GO:0005778">
    <property type="term" value="C:peroxisomal membrane"/>
    <property type="evidence" value="ECO:0007669"/>
    <property type="project" value="TreeGrafter"/>
</dbReference>
<evidence type="ECO:0000256" key="3">
    <source>
        <dbReference type="ARBA" id="ARBA00022448"/>
    </source>
</evidence>
<evidence type="ECO:0000256" key="5">
    <source>
        <dbReference type="ARBA" id="ARBA00022741"/>
    </source>
</evidence>
<dbReference type="Pfam" id="PF17862">
    <property type="entry name" value="AAA_lid_3"/>
    <property type="match status" value="1"/>
</dbReference>
<feature type="compositionally biased region" description="Basic and acidic residues" evidence="15">
    <location>
        <begin position="1144"/>
        <end position="1155"/>
    </location>
</feature>
<evidence type="ECO:0000256" key="10">
    <source>
        <dbReference type="ARBA" id="ARBA00032509"/>
    </source>
</evidence>
<dbReference type="GO" id="GO:0016558">
    <property type="term" value="P:protein import into peroxisome matrix"/>
    <property type="evidence" value="ECO:0007669"/>
    <property type="project" value="TreeGrafter"/>
</dbReference>
<keyword evidence="8" id="KW-0653">Protein transport</keyword>